<dbReference type="Pfam" id="PF07725">
    <property type="entry name" value="LRR_3"/>
    <property type="match status" value="1"/>
</dbReference>
<evidence type="ECO:0000259" key="8">
    <source>
        <dbReference type="PROSITE" id="PS50104"/>
    </source>
</evidence>
<dbReference type="GO" id="GO:0061809">
    <property type="term" value="F:NAD+ nucleosidase activity, cyclic ADP-ribose generating"/>
    <property type="evidence" value="ECO:0007669"/>
    <property type="project" value="UniProtKB-EC"/>
</dbReference>
<comment type="catalytic activity">
    <reaction evidence="7">
        <text>NAD(+) + H2O = ADP-D-ribose + nicotinamide + H(+)</text>
        <dbReference type="Rhea" id="RHEA:16301"/>
        <dbReference type="ChEBI" id="CHEBI:15377"/>
        <dbReference type="ChEBI" id="CHEBI:15378"/>
        <dbReference type="ChEBI" id="CHEBI:17154"/>
        <dbReference type="ChEBI" id="CHEBI:57540"/>
        <dbReference type="ChEBI" id="CHEBI:57967"/>
        <dbReference type="EC" id="3.2.2.6"/>
    </reaction>
    <physiologicalReaction direction="left-to-right" evidence="7">
        <dbReference type="Rhea" id="RHEA:16302"/>
    </physiologicalReaction>
</comment>
<dbReference type="InterPro" id="IPR032675">
    <property type="entry name" value="LRR_dom_sf"/>
</dbReference>
<dbReference type="GO" id="GO:0007165">
    <property type="term" value="P:signal transduction"/>
    <property type="evidence" value="ECO:0007669"/>
    <property type="project" value="InterPro"/>
</dbReference>
<dbReference type="EnsemblPlants" id="AES66930">
    <property type="protein sequence ID" value="AES66930"/>
    <property type="gene ID" value="MTR_2g083520"/>
</dbReference>
<keyword evidence="2" id="KW-0433">Leucine-rich repeat</keyword>
<proteinExistence type="predicted"/>
<dbReference type="FunFam" id="3.40.50.10140:FF:000007">
    <property type="entry name" value="Disease resistance protein (TIR-NBS-LRR class)"/>
    <property type="match status" value="1"/>
</dbReference>
<dbReference type="Gene3D" id="3.40.50.10140">
    <property type="entry name" value="Toll/interleukin-1 receptor homology (TIR) domain"/>
    <property type="match status" value="1"/>
</dbReference>
<reference evidence="10" key="3">
    <citation type="submission" date="2015-04" db="UniProtKB">
        <authorList>
            <consortium name="EnsemblPlants"/>
        </authorList>
    </citation>
    <scope>IDENTIFICATION</scope>
    <source>
        <strain evidence="10">cv. Jemalong A17</strain>
    </source>
</reference>
<dbReference type="InterPro" id="IPR042197">
    <property type="entry name" value="Apaf_helical"/>
</dbReference>
<keyword evidence="6" id="KW-0520">NAD</keyword>
<dbReference type="PANTHER" id="PTHR11017:SF290">
    <property type="entry name" value="ADP-RIBOSYL CYCLASE_CYCLIC ADP-RIBOSE HYDROLASE"/>
    <property type="match status" value="1"/>
</dbReference>
<evidence type="ECO:0000313" key="10">
    <source>
        <dbReference type="EnsemblPlants" id="AES66930"/>
    </source>
</evidence>
<dbReference type="Proteomes" id="UP000002051">
    <property type="component" value="Chromosome 2"/>
</dbReference>
<dbReference type="InterPro" id="IPR045344">
    <property type="entry name" value="C-JID"/>
</dbReference>
<keyword evidence="11" id="KW-1185">Reference proteome</keyword>
<dbReference type="ExpressionAtlas" id="G7IM44">
    <property type="expression patterns" value="differential"/>
</dbReference>
<dbReference type="Pfam" id="PF01582">
    <property type="entry name" value="TIR"/>
    <property type="match status" value="1"/>
</dbReference>
<evidence type="ECO:0000256" key="3">
    <source>
        <dbReference type="ARBA" id="ARBA00022737"/>
    </source>
</evidence>
<evidence type="ECO:0000256" key="4">
    <source>
        <dbReference type="ARBA" id="ARBA00022801"/>
    </source>
</evidence>
<evidence type="ECO:0000313" key="9">
    <source>
        <dbReference type="EMBL" id="AES66930.2"/>
    </source>
</evidence>
<name>G7IM44_MEDTR</name>
<dbReference type="EC" id="3.2.2.6" evidence="1"/>
<dbReference type="InterPro" id="IPR035897">
    <property type="entry name" value="Toll_tir_struct_dom_sf"/>
</dbReference>
<dbReference type="InterPro" id="IPR027417">
    <property type="entry name" value="P-loop_NTPase"/>
</dbReference>
<dbReference type="SUPFAM" id="SSF52540">
    <property type="entry name" value="P-loop containing nucleoside triphosphate hydrolases"/>
    <property type="match status" value="1"/>
</dbReference>
<dbReference type="SUPFAM" id="SSF52200">
    <property type="entry name" value="Toll/Interleukin receptor TIR domain"/>
    <property type="match status" value="1"/>
</dbReference>
<dbReference type="SUPFAM" id="SSF46785">
    <property type="entry name" value="Winged helix' DNA-binding domain"/>
    <property type="match status" value="1"/>
</dbReference>
<evidence type="ECO:0000256" key="5">
    <source>
        <dbReference type="ARBA" id="ARBA00022821"/>
    </source>
</evidence>
<dbReference type="Gene3D" id="1.10.8.430">
    <property type="entry name" value="Helical domain of apoptotic protease-activating factors"/>
    <property type="match status" value="1"/>
</dbReference>
<dbReference type="PRINTS" id="PR00364">
    <property type="entry name" value="DISEASERSIST"/>
</dbReference>
<keyword evidence="4" id="KW-0378">Hydrolase</keyword>
<dbReference type="InterPro" id="IPR036390">
    <property type="entry name" value="WH_DNA-bd_sf"/>
</dbReference>
<organism evidence="9 11">
    <name type="scientific">Medicago truncatula</name>
    <name type="common">Barrel medic</name>
    <name type="synonym">Medicago tribuloides</name>
    <dbReference type="NCBI Taxonomy" id="3880"/>
    <lineage>
        <taxon>Eukaryota</taxon>
        <taxon>Viridiplantae</taxon>
        <taxon>Streptophyta</taxon>
        <taxon>Embryophyta</taxon>
        <taxon>Tracheophyta</taxon>
        <taxon>Spermatophyta</taxon>
        <taxon>Magnoliopsida</taxon>
        <taxon>eudicotyledons</taxon>
        <taxon>Gunneridae</taxon>
        <taxon>Pentapetalae</taxon>
        <taxon>rosids</taxon>
        <taxon>fabids</taxon>
        <taxon>Fabales</taxon>
        <taxon>Fabaceae</taxon>
        <taxon>Papilionoideae</taxon>
        <taxon>50 kb inversion clade</taxon>
        <taxon>NPAAA clade</taxon>
        <taxon>Hologalegina</taxon>
        <taxon>IRL clade</taxon>
        <taxon>Trifolieae</taxon>
        <taxon>Medicago</taxon>
    </lineage>
</organism>
<dbReference type="Gene3D" id="3.80.10.10">
    <property type="entry name" value="Ribonuclease Inhibitor"/>
    <property type="match status" value="3"/>
</dbReference>
<evidence type="ECO:0000256" key="2">
    <source>
        <dbReference type="ARBA" id="ARBA00022614"/>
    </source>
</evidence>
<dbReference type="OrthoDB" id="1379189at2759"/>
<dbReference type="Pfam" id="PF00931">
    <property type="entry name" value="NB-ARC"/>
    <property type="match status" value="1"/>
</dbReference>
<evidence type="ECO:0000256" key="1">
    <source>
        <dbReference type="ARBA" id="ARBA00011982"/>
    </source>
</evidence>
<accession>G7IM44</accession>
<dbReference type="PaxDb" id="3880-AES66930"/>
<dbReference type="PROSITE" id="PS50104">
    <property type="entry name" value="TIR"/>
    <property type="match status" value="1"/>
</dbReference>
<dbReference type="Gene3D" id="3.40.50.300">
    <property type="entry name" value="P-loop containing nucleotide triphosphate hydrolases"/>
    <property type="match status" value="1"/>
</dbReference>
<dbReference type="Pfam" id="PF20160">
    <property type="entry name" value="C-JID"/>
    <property type="match status" value="1"/>
</dbReference>
<dbReference type="InterPro" id="IPR000157">
    <property type="entry name" value="TIR_dom"/>
</dbReference>
<dbReference type="Pfam" id="PF23282">
    <property type="entry name" value="WHD_ROQ1"/>
    <property type="match status" value="1"/>
</dbReference>
<dbReference type="EMBL" id="CM001218">
    <property type="protein sequence ID" value="AES66930.2"/>
    <property type="molecule type" value="Genomic_DNA"/>
</dbReference>
<reference evidence="9 11" key="1">
    <citation type="journal article" date="2011" name="Nature">
        <title>The Medicago genome provides insight into the evolution of rhizobial symbioses.</title>
        <authorList>
            <person name="Young N.D."/>
            <person name="Debelle F."/>
            <person name="Oldroyd G.E."/>
            <person name="Geurts R."/>
            <person name="Cannon S.B."/>
            <person name="Udvardi M.K."/>
            <person name="Benedito V.A."/>
            <person name="Mayer K.F."/>
            <person name="Gouzy J."/>
            <person name="Schoof H."/>
            <person name="Van de Peer Y."/>
            <person name="Proost S."/>
            <person name="Cook D.R."/>
            <person name="Meyers B.C."/>
            <person name="Spannagl M."/>
            <person name="Cheung F."/>
            <person name="De Mita S."/>
            <person name="Krishnakumar V."/>
            <person name="Gundlach H."/>
            <person name="Zhou S."/>
            <person name="Mudge J."/>
            <person name="Bharti A.K."/>
            <person name="Murray J.D."/>
            <person name="Naoumkina M.A."/>
            <person name="Rosen B."/>
            <person name="Silverstein K.A."/>
            <person name="Tang H."/>
            <person name="Rombauts S."/>
            <person name="Zhao P.X."/>
            <person name="Zhou P."/>
            <person name="Barbe V."/>
            <person name="Bardou P."/>
            <person name="Bechner M."/>
            <person name="Bellec A."/>
            <person name="Berger A."/>
            <person name="Berges H."/>
            <person name="Bidwell S."/>
            <person name="Bisseling T."/>
            <person name="Choisne N."/>
            <person name="Couloux A."/>
            <person name="Denny R."/>
            <person name="Deshpande S."/>
            <person name="Dai X."/>
            <person name="Doyle J.J."/>
            <person name="Dudez A.M."/>
            <person name="Farmer A.D."/>
            <person name="Fouteau S."/>
            <person name="Franken C."/>
            <person name="Gibelin C."/>
            <person name="Gish J."/>
            <person name="Goldstein S."/>
            <person name="Gonzalez A.J."/>
            <person name="Green P.J."/>
            <person name="Hallab A."/>
            <person name="Hartog M."/>
            <person name="Hua A."/>
            <person name="Humphray S.J."/>
            <person name="Jeong D.H."/>
            <person name="Jing Y."/>
            <person name="Jocker A."/>
            <person name="Kenton S.M."/>
            <person name="Kim D.J."/>
            <person name="Klee K."/>
            <person name="Lai H."/>
            <person name="Lang C."/>
            <person name="Lin S."/>
            <person name="Macmil S.L."/>
            <person name="Magdelenat G."/>
            <person name="Matthews L."/>
            <person name="McCorrison J."/>
            <person name="Monaghan E.L."/>
            <person name="Mun J.H."/>
            <person name="Najar F.Z."/>
            <person name="Nicholson C."/>
            <person name="Noirot C."/>
            <person name="O'Bleness M."/>
            <person name="Paule C.R."/>
            <person name="Poulain J."/>
            <person name="Prion F."/>
            <person name="Qin B."/>
            <person name="Qu C."/>
            <person name="Retzel E.F."/>
            <person name="Riddle C."/>
            <person name="Sallet E."/>
            <person name="Samain S."/>
            <person name="Samson N."/>
            <person name="Sanders I."/>
            <person name="Saurat O."/>
            <person name="Scarpelli C."/>
            <person name="Schiex T."/>
            <person name="Segurens B."/>
            <person name="Severin A.J."/>
            <person name="Sherrier D.J."/>
            <person name="Shi R."/>
            <person name="Sims S."/>
            <person name="Singer S.R."/>
            <person name="Sinharoy S."/>
            <person name="Sterck L."/>
            <person name="Viollet A."/>
            <person name="Wang B.B."/>
            <person name="Wang K."/>
            <person name="Wang M."/>
            <person name="Wang X."/>
            <person name="Warfsmann J."/>
            <person name="Weissenbach J."/>
            <person name="White D.D."/>
            <person name="White J.D."/>
            <person name="Wiley G.B."/>
            <person name="Wincker P."/>
            <person name="Xing Y."/>
            <person name="Yang L."/>
            <person name="Yao Z."/>
            <person name="Ying F."/>
            <person name="Zhai J."/>
            <person name="Zhou L."/>
            <person name="Zuber A."/>
            <person name="Denarie J."/>
            <person name="Dixon R.A."/>
            <person name="May G.D."/>
            <person name="Schwartz D.C."/>
            <person name="Rogers J."/>
            <person name="Quetier F."/>
            <person name="Town C.D."/>
            <person name="Roe B.A."/>
        </authorList>
    </citation>
    <scope>NUCLEOTIDE SEQUENCE [LARGE SCALE GENOMIC DNA]</scope>
    <source>
        <strain evidence="9">A17</strain>
        <strain evidence="10 11">cv. Jemalong A17</strain>
    </source>
</reference>
<accession>A0A0C3V6E0</accession>
<dbReference type="PANTHER" id="PTHR11017">
    <property type="entry name" value="LEUCINE-RICH REPEAT-CONTAINING PROTEIN"/>
    <property type="match status" value="1"/>
</dbReference>
<dbReference type="GO" id="GO:0006952">
    <property type="term" value="P:defense response"/>
    <property type="evidence" value="ECO:0007669"/>
    <property type="project" value="UniProtKB-KW"/>
</dbReference>
<feature type="domain" description="TIR" evidence="8">
    <location>
        <begin position="131"/>
        <end position="297"/>
    </location>
</feature>
<dbReference type="InterPro" id="IPR058192">
    <property type="entry name" value="WHD_ROQ1-like"/>
</dbReference>
<evidence type="ECO:0000256" key="7">
    <source>
        <dbReference type="ARBA" id="ARBA00047304"/>
    </source>
</evidence>
<dbReference type="InterPro" id="IPR002182">
    <property type="entry name" value="NB-ARC"/>
</dbReference>
<reference evidence="9 11" key="2">
    <citation type="journal article" date="2014" name="BMC Genomics">
        <title>An improved genome release (version Mt4.0) for the model legume Medicago truncatula.</title>
        <authorList>
            <person name="Tang H."/>
            <person name="Krishnakumar V."/>
            <person name="Bidwell S."/>
            <person name="Rosen B."/>
            <person name="Chan A."/>
            <person name="Zhou S."/>
            <person name="Gentzbittel L."/>
            <person name="Childs K.L."/>
            <person name="Yandell M."/>
            <person name="Gundlach H."/>
            <person name="Mayer K.F."/>
            <person name="Schwartz D.C."/>
            <person name="Town C.D."/>
        </authorList>
    </citation>
    <scope>GENOME REANNOTATION</scope>
    <source>
        <strain evidence="10 11">cv. Jemalong A17</strain>
    </source>
</reference>
<keyword evidence="3" id="KW-0677">Repeat</keyword>
<gene>
    <name evidence="10" type="primary">11409492</name>
    <name evidence="9" type="ordered locus">MTR_2g083520</name>
</gene>
<dbReference type="InterPro" id="IPR044974">
    <property type="entry name" value="Disease_R_plants"/>
</dbReference>
<dbReference type="SUPFAM" id="SSF52058">
    <property type="entry name" value="L domain-like"/>
    <property type="match status" value="1"/>
</dbReference>
<dbReference type="GO" id="GO:0043531">
    <property type="term" value="F:ADP binding"/>
    <property type="evidence" value="ECO:0007669"/>
    <property type="project" value="InterPro"/>
</dbReference>
<dbReference type="SMART" id="SM00255">
    <property type="entry name" value="TIR"/>
    <property type="match status" value="1"/>
</dbReference>
<keyword evidence="5" id="KW-0611">Plant defense</keyword>
<dbReference type="eggNOG" id="ENOG502R41B">
    <property type="taxonomic scope" value="Eukaryota"/>
</dbReference>
<dbReference type="InterPro" id="IPR011713">
    <property type="entry name" value="Leu-rich_rpt_3"/>
</dbReference>
<evidence type="ECO:0000256" key="6">
    <source>
        <dbReference type="ARBA" id="ARBA00023027"/>
    </source>
</evidence>
<sequence>MVCPRHSSLWSKDVVNLGDFGNQDWFNLVVVRKVGNGLSSSFWNYRWRGEKCFRLKYPRLYSVSNQKEAMVREVGEPSDVGSEWSCIIDMLLSLKSFLLQRFRALLGRLSSSNLKLGDSKFSMDYNHNQSYKYGVFISFRGPDTRNSFVDHLYAHLTRKGIFAFKDDKSLEKGEFISPQLLQAIRNSRIFIVVFSKTYAESTWCLEEMAAIADCCEYFKQTVFPIFYDVDPSDVRKQSGVYQNDFVLHKKKFTRDPDKVVRWTKAMGRLAELVGWDVRNKPEFREIENIVQEVIKTLGHKFSGFADDLIATQPRVEELESLLKLSSDDDELRVVGIWGMAGIGKTTLASVLYDRISSQFDASCFIENVSKIYRDGGAVSLQKQILRQTIDEKYLETYSPSEISGIVRKRLCNRKFLVVLDNVDLLEQVEELAINPELVGKGSRMIITTRNMHILRVYGEQLSLSHGTCVSYEVPLLNNNDARELFYRKAFKSKDPASECLNLTPEVLKYVEGLPLAIRVVGSFLCTRNANQWRDALYRLRNNPDNKVMDALQVCFEGLHSEDREIFLHIACFFKGEKEEYVKRILDACGLHPHLGIQGLIESSLITIRNQEIHMHEMLQELGKKIVRQQFPEEPGSWSRLWLYEDFNPVMMTETGTDKVKAIILDKKEDISEYPLLKAEGLSIMRGLKILILYHTNFSGSLNFLSNSLQYLLWYGYPFASLPLNFEPLRLVELNMPCSLIKRLWDGHKNLPCLKRVDLSNSRCLVETPNFTGSQIIERLDFTGCINLSYVHPSIGLLKELAFLSLEGCRNLVSLVLDGHPASNLYSLKVLHLSGCSKLEIVSDFRGVSNLEYLDIDQCVSLSTINQSIGDLTQLKFLSFRECTSLASIPESINSMTSLETLDLCGCFKLESLPLLGNTSVSEINVDLSNDELISSYYMNSLIFLDLSFCNLSRVPNAIGELRHLERLNLEGNNLISLPSSVGGLSSLAYLNLAHCSRLQSLPELQLCATSSYGGRYFKMVSGSHNHRSGLYIFNCPHLKMTGQSLDLAVLWLKNLVKNPCHFRCGLDIVVPSDTIPLWFDHQFAGNSRVKITDYNKFDNWLGFAFCVAFVENCCPSTPASSQLPYPLYLSFESEQTEETFDIPIQLDLINVDGSNAEYIWLIYISRPHCHFVTTGAQITFKAHPGLELKTWGLHMVFEHDIYSSFELNTNEVHQNDYIQLDHVHECSSSKRPEVQLPYDWYEAEVKPKVRFCYNWYVTEEEENENREVNGKQSYLLVTGLPT</sequence>
<evidence type="ECO:0000313" key="11">
    <source>
        <dbReference type="Proteomes" id="UP000002051"/>
    </source>
</evidence>
<protein>
    <recommendedName>
        <fullName evidence="1">ADP-ribosyl cyclase/cyclic ADP-ribose hydrolase</fullName>
        <ecNumber evidence="1">3.2.2.6</ecNumber>
    </recommendedName>
</protein>